<evidence type="ECO:0000256" key="4">
    <source>
        <dbReference type="ARBA" id="ARBA00022989"/>
    </source>
</evidence>
<evidence type="ECO:0000259" key="7">
    <source>
        <dbReference type="PROSITE" id="PS50850"/>
    </source>
</evidence>
<keyword evidence="3 6" id="KW-0812">Transmembrane</keyword>
<dbReference type="GO" id="GO:0022857">
    <property type="term" value="F:transmembrane transporter activity"/>
    <property type="evidence" value="ECO:0007669"/>
    <property type="project" value="InterPro"/>
</dbReference>
<feature type="transmembrane region" description="Helical" evidence="6">
    <location>
        <begin position="106"/>
        <end position="127"/>
    </location>
</feature>
<evidence type="ECO:0000313" key="9">
    <source>
        <dbReference type="Proteomes" id="UP000050425"/>
    </source>
</evidence>
<keyword evidence="5 6" id="KW-0472">Membrane</keyword>
<dbReference type="Pfam" id="PF07690">
    <property type="entry name" value="MFS_1"/>
    <property type="match status" value="1"/>
</dbReference>
<comment type="subcellular location">
    <subcellularLocation>
        <location evidence="1">Cell membrane</location>
        <topology evidence="1">Multi-pass membrane protein</topology>
    </subcellularLocation>
</comment>
<dbReference type="PATRIC" id="fig|251702.3.peg.55"/>
<proteinExistence type="predicted"/>
<feature type="transmembrane region" description="Helical" evidence="6">
    <location>
        <begin position="365"/>
        <end position="385"/>
    </location>
</feature>
<organism evidence="8 9">
    <name type="scientific">Pseudomonas syringae pv. antirrhini</name>
    <dbReference type="NCBI Taxonomy" id="251702"/>
    <lineage>
        <taxon>Bacteria</taxon>
        <taxon>Pseudomonadati</taxon>
        <taxon>Pseudomonadota</taxon>
        <taxon>Gammaproteobacteria</taxon>
        <taxon>Pseudomonadales</taxon>
        <taxon>Pseudomonadaceae</taxon>
        <taxon>Pseudomonas</taxon>
    </lineage>
</organism>
<keyword evidence="2" id="KW-1003">Cell membrane</keyword>
<comment type="caution">
    <text evidence="8">The sequence shown here is derived from an EMBL/GenBank/DDBJ whole genome shotgun (WGS) entry which is preliminary data.</text>
</comment>
<feature type="transmembrane region" description="Helical" evidence="6">
    <location>
        <begin position="208"/>
        <end position="234"/>
    </location>
</feature>
<evidence type="ECO:0000313" key="8">
    <source>
        <dbReference type="EMBL" id="KPW52782.1"/>
    </source>
</evidence>
<dbReference type="InterPro" id="IPR020846">
    <property type="entry name" value="MFS_dom"/>
</dbReference>
<dbReference type="PROSITE" id="PS50850">
    <property type="entry name" value="MFS"/>
    <property type="match status" value="1"/>
</dbReference>
<feature type="transmembrane region" description="Helical" evidence="6">
    <location>
        <begin position="12"/>
        <end position="31"/>
    </location>
</feature>
<dbReference type="InterPro" id="IPR036259">
    <property type="entry name" value="MFS_trans_sf"/>
</dbReference>
<sequence length="400" mass="41862">MRREFRDKNFQVWGSVLAISLCSFALVASEFMPVSLLTPVAEDLSLTAGQAGQAISISGILAVLTSLFISPATQKFDRKHVLLALSVLMIASGIMVSVAPNFSVFMVGRALLGISIGGCWSMSTSVVMRIAPESFVPRAIAVIQGGSALATAVAAPLGSLLGSYIGWRWAFFCVVPLAAIALCWQAVSLPSMPKESKRTSPVAVFRLLGNWNLMLGMGGVAFLFMGQFSLFTYLRPFLESVTKANISQISLLLLALGISGLIGTVLVGSVIKRNLGGVLIAIPLLMSLIVEGLLLYGEGIAATAMLLGAWGLVATSAPVGWFTWLSKTLPADAEAGGGLMVAVIQMAITIGATVGGALYDLHGYQATFTASALMLILAAVLAAVVSRFTRAANQLELNSS</sequence>
<feature type="transmembrane region" description="Helical" evidence="6">
    <location>
        <begin position="167"/>
        <end position="187"/>
    </location>
</feature>
<keyword evidence="4 6" id="KW-1133">Transmembrane helix</keyword>
<dbReference type="GO" id="GO:0005886">
    <property type="term" value="C:plasma membrane"/>
    <property type="evidence" value="ECO:0007669"/>
    <property type="project" value="UniProtKB-SubCell"/>
</dbReference>
<evidence type="ECO:0000256" key="3">
    <source>
        <dbReference type="ARBA" id="ARBA00022692"/>
    </source>
</evidence>
<dbReference type="InterPro" id="IPR050189">
    <property type="entry name" value="MFS_Efflux_Transporters"/>
</dbReference>
<reference evidence="8 9" key="1">
    <citation type="submission" date="2015-09" db="EMBL/GenBank/DDBJ databases">
        <title>Genome announcement of multiple Pseudomonas syringae strains.</title>
        <authorList>
            <person name="Thakur S."/>
            <person name="Wang P.W."/>
            <person name="Gong Y."/>
            <person name="Weir B.S."/>
            <person name="Guttman D.S."/>
        </authorList>
    </citation>
    <scope>NUCLEOTIDE SEQUENCE [LARGE SCALE GENOMIC DNA]</scope>
    <source>
        <strain evidence="8 9">ICMP4303</strain>
    </source>
</reference>
<feature type="transmembrane region" description="Helical" evidence="6">
    <location>
        <begin position="302"/>
        <end position="325"/>
    </location>
</feature>
<evidence type="ECO:0000256" key="2">
    <source>
        <dbReference type="ARBA" id="ARBA00022475"/>
    </source>
</evidence>
<feature type="transmembrane region" description="Helical" evidence="6">
    <location>
        <begin position="275"/>
        <end position="296"/>
    </location>
</feature>
<dbReference type="Gene3D" id="1.20.1250.20">
    <property type="entry name" value="MFS general substrate transporter like domains"/>
    <property type="match status" value="1"/>
</dbReference>
<gene>
    <name evidence="8" type="ORF">ALO88_00029</name>
</gene>
<name>A0A0N8QQC2_9PSED</name>
<feature type="transmembrane region" description="Helical" evidence="6">
    <location>
        <begin position="51"/>
        <end position="69"/>
    </location>
</feature>
<dbReference type="InterPro" id="IPR011701">
    <property type="entry name" value="MFS"/>
</dbReference>
<feature type="transmembrane region" description="Helical" evidence="6">
    <location>
        <begin position="246"/>
        <end position="268"/>
    </location>
</feature>
<dbReference type="RefSeq" id="WP_235814496.1">
    <property type="nucleotide sequence ID" value="NZ_LJPT01000009.1"/>
</dbReference>
<dbReference type="SUPFAM" id="SSF103473">
    <property type="entry name" value="MFS general substrate transporter"/>
    <property type="match status" value="1"/>
</dbReference>
<protein>
    <submittedName>
        <fullName evidence="8">Major facilitator transporter</fullName>
    </submittedName>
</protein>
<feature type="transmembrane region" description="Helical" evidence="6">
    <location>
        <begin position="337"/>
        <end position="359"/>
    </location>
</feature>
<evidence type="ECO:0000256" key="5">
    <source>
        <dbReference type="ARBA" id="ARBA00023136"/>
    </source>
</evidence>
<dbReference type="EMBL" id="LJPT01000009">
    <property type="protein sequence ID" value="KPW52782.1"/>
    <property type="molecule type" value="Genomic_DNA"/>
</dbReference>
<dbReference type="AlphaFoldDB" id="A0A0N8QQC2"/>
<evidence type="ECO:0000256" key="1">
    <source>
        <dbReference type="ARBA" id="ARBA00004651"/>
    </source>
</evidence>
<evidence type="ECO:0000256" key="6">
    <source>
        <dbReference type="SAM" id="Phobius"/>
    </source>
</evidence>
<dbReference type="Proteomes" id="UP000050425">
    <property type="component" value="Unassembled WGS sequence"/>
</dbReference>
<feature type="transmembrane region" description="Helical" evidence="6">
    <location>
        <begin position="81"/>
        <end position="100"/>
    </location>
</feature>
<dbReference type="CDD" id="cd17324">
    <property type="entry name" value="MFS_NepI_like"/>
    <property type="match status" value="1"/>
</dbReference>
<dbReference type="PANTHER" id="PTHR43124">
    <property type="entry name" value="PURINE EFFLUX PUMP PBUE"/>
    <property type="match status" value="1"/>
</dbReference>
<feature type="domain" description="Major facilitator superfamily (MFS) profile" evidence="7">
    <location>
        <begin position="15"/>
        <end position="390"/>
    </location>
</feature>
<accession>A0A0N8QQC2</accession>
<dbReference type="PANTHER" id="PTHR43124:SF5">
    <property type="entry name" value="PURINE RIBONUCLEOSIDE EFFLUX PUMP NEPI"/>
    <property type="match status" value="1"/>
</dbReference>
<feature type="transmembrane region" description="Helical" evidence="6">
    <location>
        <begin position="139"/>
        <end position="161"/>
    </location>
</feature>